<keyword evidence="1" id="KW-1133">Transmembrane helix</keyword>
<keyword evidence="1" id="KW-0472">Membrane</keyword>
<sequence>MNKPKFFLWAGMAAAPAFLFQSDPLFRWIQVFLFISASIISGKKFRLLPNLLMSAGIIFANLITPNGKVLLSISGLSVTQGALINGISRAGLLIGMIYLSRFSVRKNLQIPGRTGSLLSLVFFYFDRIIEGERVTRGNFIEKIDEKLMAVQNISVENLSLETDSAKVSPGTKLIVPTLVFILSWTLFVIPFVV</sequence>
<feature type="transmembrane region" description="Helical" evidence="1">
    <location>
        <begin position="47"/>
        <end position="64"/>
    </location>
</feature>
<keyword evidence="1" id="KW-0812">Transmembrane</keyword>
<evidence type="ECO:0000256" key="1">
    <source>
        <dbReference type="SAM" id="Phobius"/>
    </source>
</evidence>
<evidence type="ECO:0000313" key="3">
    <source>
        <dbReference type="Proteomes" id="UP000587760"/>
    </source>
</evidence>
<feature type="transmembrane region" description="Helical" evidence="1">
    <location>
        <begin position="173"/>
        <end position="192"/>
    </location>
</feature>
<dbReference type="RefSeq" id="WP_184745089.1">
    <property type="nucleotide sequence ID" value="NZ_JACHGJ010000002.1"/>
</dbReference>
<proteinExistence type="predicted"/>
<accession>A0A841RB65</accession>
<evidence type="ECO:0000313" key="2">
    <source>
        <dbReference type="EMBL" id="MBB6479662.1"/>
    </source>
</evidence>
<dbReference type="EMBL" id="JACHGJ010000002">
    <property type="protein sequence ID" value="MBB6479662.1"/>
    <property type="molecule type" value="Genomic_DNA"/>
</dbReference>
<protein>
    <recommendedName>
        <fullName evidence="4">Cobalt transport protein</fullName>
    </recommendedName>
</protein>
<dbReference type="AlphaFoldDB" id="A0A841RB65"/>
<comment type="caution">
    <text evidence="2">The sequence shown here is derived from an EMBL/GenBank/DDBJ whole genome shotgun (WGS) entry which is preliminary data.</text>
</comment>
<reference evidence="2 3" key="1">
    <citation type="submission" date="2020-08" db="EMBL/GenBank/DDBJ databases">
        <title>Genomic Encyclopedia of Type Strains, Phase IV (KMG-IV): sequencing the most valuable type-strain genomes for metagenomic binning, comparative biology and taxonomic classification.</title>
        <authorList>
            <person name="Goeker M."/>
        </authorList>
    </citation>
    <scope>NUCLEOTIDE SEQUENCE [LARGE SCALE GENOMIC DNA]</scope>
    <source>
        <strain evidence="2 3">DSM 2461</strain>
    </source>
</reference>
<keyword evidence="3" id="KW-1185">Reference proteome</keyword>
<gene>
    <name evidence="2" type="ORF">HNR50_001320</name>
</gene>
<name>A0A841RB65_9SPIO</name>
<feature type="transmembrane region" description="Helical" evidence="1">
    <location>
        <begin position="76"/>
        <end position="99"/>
    </location>
</feature>
<evidence type="ECO:0008006" key="4">
    <source>
        <dbReference type="Google" id="ProtNLM"/>
    </source>
</evidence>
<dbReference type="Proteomes" id="UP000587760">
    <property type="component" value="Unassembled WGS sequence"/>
</dbReference>
<organism evidence="2 3">
    <name type="scientific">Spirochaeta isovalerica</name>
    <dbReference type="NCBI Taxonomy" id="150"/>
    <lineage>
        <taxon>Bacteria</taxon>
        <taxon>Pseudomonadati</taxon>
        <taxon>Spirochaetota</taxon>
        <taxon>Spirochaetia</taxon>
        <taxon>Spirochaetales</taxon>
        <taxon>Spirochaetaceae</taxon>
        <taxon>Spirochaeta</taxon>
    </lineage>
</organism>